<dbReference type="InterPro" id="IPR011010">
    <property type="entry name" value="DNA_brk_join_enz"/>
</dbReference>
<keyword evidence="7" id="KW-1185">Reference proteome</keyword>
<comment type="similarity">
    <text evidence="1">Belongs to the 'phage' integrase family.</text>
</comment>
<sequence>MPYSFFISHPSLRTVRHVKGEATTAYKDEKRGTWFANFRYKDWRGVPQRRSKRGPRTRREAEAWERDFKKRVSKAASMEFGFACDLYLQDTEPRVRETTLEQKRYYIESTLKPYFQGMLVGDIDAKTVIDWENHLLECRTSKGKSYSATYPNTLCSQLSAIMNHLVRFYGLERNPVQIAGKVGSKERHEMDVWTKEEYLRFSDAIADKPYSHLAFEILFWCGLRVGEMLALTPADIDFEASQIRVSKSVARIGGEDILNPPKTPQSYRTVTMPAFLAEELNEYLMMHATSNPNARIFPSMTKHLLHHEMTRGTKAAKVRRIRIHDLRHSHASMLVAMGMSVPSIAARLGHAGETVTPPLYPLDAWR</sequence>
<organism evidence="6 7">
    <name type="scientific">Rubneribacter badeniensis</name>
    <dbReference type="NCBI Taxonomy" id="2070688"/>
    <lineage>
        <taxon>Bacteria</taxon>
        <taxon>Bacillati</taxon>
        <taxon>Actinomycetota</taxon>
        <taxon>Coriobacteriia</taxon>
        <taxon>Eggerthellales</taxon>
        <taxon>Eggerthellaceae</taxon>
        <taxon>Rubneribacter</taxon>
    </lineage>
</organism>
<dbReference type="CDD" id="cd01189">
    <property type="entry name" value="INT_ICEBs1_C_like"/>
    <property type="match status" value="1"/>
</dbReference>
<dbReference type="InterPro" id="IPR004107">
    <property type="entry name" value="Integrase_SAM-like_N"/>
</dbReference>
<evidence type="ECO:0000256" key="3">
    <source>
        <dbReference type="ARBA" id="ARBA00023125"/>
    </source>
</evidence>
<keyword evidence="4" id="KW-0233">DNA recombination</keyword>
<dbReference type="Pfam" id="PF14657">
    <property type="entry name" value="Arm-DNA-bind_4"/>
    <property type="match status" value="1"/>
</dbReference>
<evidence type="ECO:0000256" key="4">
    <source>
        <dbReference type="ARBA" id="ARBA00023172"/>
    </source>
</evidence>
<evidence type="ECO:0000313" key="7">
    <source>
        <dbReference type="Proteomes" id="UP000236488"/>
    </source>
</evidence>
<evidence type="ECO:0000256" key="2">
    <source>
        <dbReference type="ARBA" id="ARBA00022908"/>
    </source>
</evidence>
<dbReference type="SUPFAM" id="SSF56349">
    <property type="entry name" value="DNA breaking-rejoining enzymes"/>
    <property type="match status" value="1"/>
</dbReference>
<dbReference type="Proteomes" id="UP000236488">
    <property type="component" value="Unassembled WGS sequence"/>
</dbReference>
<dbReference type="InterPro" id="IPR002104">
    <property type="entry name" value="Integrase_catalytic"/>
</dbReference>
<dbReference type="Gene3D" id="1.10.150.130">
    <property type="match status" value="1"/>
</dbReference>
<proteinExistence type="inferred from homology"/>
<keyword evidence="2" id="KW-0229">DNA integration</keyword>
<reference evidence="6 7" key="1">
    <citation type="journal article" date="2018" name="Int. J. Syst. Evol. Microbiol.">
        <title>Rubneribacter badeniensis gen. nov., sp. nov. and Enteroscipio rubneri gen. nov., sp. nov., new members of the Eggerthellaceae isolated from human faeces.</title>
        <authorList>
            <person name="Danylec N."/>
            <person name="Gobl A."/>
            <person name="Stoll D.A."/>
            <person name="Hetzer B."/>
            <person name="Kulling S.E."/>
            <person name="Huch M."/>
        </authorList>
    </citation>
    <scope>NUCLEOTIDE SEQUENCE [LARGE SCALE GENOMIC DNA]</scope>
    <source>
        <strain evidence="6 7">ResAG-85</strain>
    </source>
</reference>
<name>A0A2K2U216_9ACTN</name>
<gene>
    <name evidence="6" type="ORF">C2L80_12350</name>
</gene>
<feature type="domain" description="Tyr recombinase" evidence="5">
    <location>
        <begin position="188"/>
        <end position="366"/>
    </location>
</feature>
<dbReference type="AlphaFoldDB" id="A0A2K2U216"/>
<dbReference type="InterPro" id="IPR010998">
    <property type="entry name" value="Integrase_recombinase_N"/>
</dbReference>
<dbReference type="InterPro" id="IPR050090">
    <property type="entry name" value="Tyrosine_recombinase_XerCD"/>
</dbReference>
<dbReference type="Pfam" id="PF00589">
    <property type="entry name" value="Phage_integrase"/>
    <property type="match status" value="1"/>
</dbReference>
<accession>A0A2K2U216</accession>
<dbReference type="InterPro" id="IPR013762">
    <property type="entry name" value="Integrase-like_cat_sf"/>
</dbReference>
<dbReference type="EMBL" id="PPEL01000108">
    <property type="protein sequence ID" value="PNV64366.1"/>
    <property type="molecule type" value="Genomic_DNA"/>
</dbReference>
<dbReference type="Pfam" id="PF14659">
    <property type="entry name" value="Phage_int_SAM_3"/>
    <property type="match status" value="1"/>
</dbReference>
<dbReference type="GO" id="GO:0015074">
    <property type="term" value="P:DNA integration"/>
    <property type="evidence" value="ECO:0007669"/>
    <property type="project" value="UniProtKB-KW"/>
</dbReference>
<evidence type="ECO:0000259" key="5">
    <source>
        <dbReference type="PROSITE" id="PS51898"/>
    </source>
</evidence>
<comment type="caution">
    <text evidence="6">The sequence shown here is derived from an EMBL/GenBank/DDBJ whole genome shotgun (WGS) entry which is preliminary data.</text>
</comment>
<dbReference type="PANTHER" id="PTHR30349">
    <property type="entry name" value="PHAGE INTEGRASE-RELATED"/>
    <property type="match status" value="1"/>
</dbReference>
<evidence type="ECO:0000256" key="1">
    <source>
        <dbReference type="ARBA" id="ARBA00008857"/>
    </source>
</evidence>
<dbReference type="PROSITE" id="PS51898">
    <property type="entry name" value="TYR_RECOMBINASE"/>
    <property type="match status" value="1"/>
</dbReference>
<dbReference type="Gene3D" id="1.10.443.10">
    <property type="entry name" value="Intergrase catalytic core"/>
    <property type="match status" value="1"/>
</dbReference>
<dbReference type="PANTHER" id="PTHR30349:SF64">
    <property type="entry name" value="PROPHAGE INTEGRASE INTD-RELATED"/>
    <property type="match status" value="1"/>
</dbReference>
<evidence type="ECO:0000313" key="6">
    <source>
        <dbReference type="EMBL" id="PNV64366.1"/>
    </source>
</evidence>
<keyword evidence="3" id="KW-0238">DNA-binding</keyword>
<dbReference type="GO" id="GO:0003677">
    <property type="term" value="F:DNA binding"/>
    <property type="evidence" value="ECO:0007669"/>
    <property type="project" value="UniProtKB-KW"/>
</dbReference>
<protein>
    <submittedName>
        <fullName evidence="6">Site-specific integrase</fullName>
    </submittedName>
</protein>
<dbReference type="GO" id="GO:0006310">
    <property type="term" value="P:DNA recombination"/>
    <property type="evidence" value="ECO:0007669"/>
    <property type="project" value="UniProtKB-KW"/>
</dbReference>
<dbReference type="InterPro" id="IPR028259">
    <property type="entry name" value="AP2-like_int_N"/>
</dbReference>